<gene>
    <name evidence="2" type="ORF">ISALK_09965</name>
</gene>
<dbReference type="EMBL" id="SUMG01000012">
    <property type="protein sequence ID" value="NBG88827.1"/>
    <property type="molecule type" value="Genomic_DNA"/>
</dbReference>
<evidence type="ECO:0000313" key="3">
    <source>
        <dbReference type="Proteomes" id="UP000449710"/>
    </source>
</evidence>
<reference evidence="2 3" key="1">
    <citation type="submission" date="2019-04" db="EMBL/GenBank/DDBJ databases">
        <title>Isachenkonia alkalipeptolytica gen. nov. sp. nov. a new anaerobic, alkiliphilic organothrophic bacterium capable to reduce synthesized ferrihydrite isolated from a soda lake.</title>
        <authorList>
            <person name="Toshchakov S.V."/>
            <person name="Zavarzina D.G."/>
            <person name="Zhilina T.N."/>
            <person name="Kostrikina N.A."/>
            <person name="Kublanov I.V."/>
        </authorList>
    </citation>
    <scope>NUCLEOTIDE SEQUENCE [LARGE SCALE GENOMIC DNA]</scope>
    <source>
        <strain evidence="2 3">Z-1701</strain>
    </source>
</reference>
<organism evidence="2 3">
    <name type="scientific">Isachenkonia alkalipeptolytica</name>
    <dbReference type="NCBI Taxonomy" id="2565777"/>
    <lineage>
        <taxon>Bacteria</taxon>
        <taxon>Bacillati</taxon>
        <taxon>Bacillota</taxon>
        <taxon>Clostridia</taxon>
        <taxon>Eubacteriales</taxon>
        <taxon>Clostridiaceae</taxon>
        <taxon>Isachenkonia</taxon>
    </lineage>
</organism>
<dbReference type="InterPro" id="IPR003779">
    <property type="entry name" value="CMD-like"/>
</dbReference>
<name>A0AA44BEC4_9CLOT</name>
<feature type="domain" description="Carboxymuconolactone decarboxylase-like" evidence="1">
    <location>
        <begin position="30"/>
        <end position="107"/>
    </location>
</feature>
<dbReference type="GO" id="GO:0051920">
    <property type="term" value="F:peroxiredoxin activity"/>
    <property type="evidence" value="ECO:0007669"/>
    <property type="project" value="InterPro"/>
</dbReference>
<dbReference type="SUPFAM" id="SSF69118">
    <property type="entry name" value="AhpD-like"/>
    <property type="match status" value="1"/>
</dbReference>
<accession>A0AA44BEC4</accession>
<dbReference type="AlphaFoldDB" id="A0AA44BEC4"/>
<dbReference type="Pfam" id="PF02627">
    <property type="entry name" value="CMD"/>
    <property type="match status" value="1"/>
</dbReference>
<evidence type="ECO:0000259" key="1">
    <source>
        <dbReference type="Pfam" id="PF02627"/>
    </source>
</evidence>
<dbReference type="Proteomes" id="UP000449710">
    <property type="component" value="Unassembled WGS sequence"/>
</dbReference>
<sequence length="129" mass="14824">MDKKKLEEEFKEEIGFVPPGIMVAKNFGEDFQKIISEYHHEIWGEGAIPLKYRYLIALATAVFDENETRAKLEMGKAIKNGANKEEILEVLKQQVWMKGAPTLVQIVPLIKYMESKFNPPEEKSPEAEK</sequence>
<evidence type="ECO:0000313" key="2">
    <source>
        <dbReference type="EMBL" id="NBG88827.1"/>
    </source>
</evidence>
<keyword evidence="3" id="KW-1185">Reference proteome</keyword>
<comment type="caution">
    <text evidence="2">The sequence shown here is derived from an EMBL/GenBank/DDBJ whole genome shotgun (WGS) entry which is preliminary data.</text>
</comment>
<dbReference type="InterPro" id="IPR029032">
    <property type="entry name" value="AhpD-like"/>
</dbReference>
<proteinExistence type="predicted"/>
<dbReference type="RefSeq" id="WP_160721856.1">
    <property type="nucleotide sequence ID" value="NZ_SUMG01000012.1"/>
</dbReference>
<protein>
    <submittedName>
        <fullName evidence="2">Carboxymuconolactone decarboxylase family protein</fullName>
    </submittedName>
</protein>
<dbReference type="Gene3D" id="1.20.1290.10">
    <property type="entry name" value="AhpD-like"/>
    <property type="match status" value="1"/>
</dbReference>